<dbReference type="PANTHER" id="PTHR30273">
    <property type="entry name" value="PERIPLASMIC SIGNAL SENSOR AND SIGMA FACTOR ACTIVATOR FECR-RELATED"/>
    <property type="match status" value="1"/>
</dbReference>
<dbReference type="InterPro" id="IPR032623">
    <property type="entry name" value="FecR_N"/>
</dbReference>
<dbReference type="Pfam" id="PF16220">
    <property type="entry name" value="DUF4880"/>
    <property type="match status" value="1"/>
</dbReference>
<feature type="domain" description="FecR protein" evidence="1">
    <location>
        <begin position="127"/>
        <end position="222"/>
    </location>
</feature>
<dbReference type="Gene3D" id="2.60.120.1440">
    <property type="match status" value="1"/>
</dbReference>
<organism evidence="3 4">
    <name type="scientific">Pseudothauera nasutitermitis</name>
    <dbReference type="NCBI Taxonomy" id="2565930"/>
    <lineage>
        <taxon>Bacteria</taxon>
        <taxon>Pseudomonadati</taxon>
        <taxon>Pseudomonadota</taxon>
        <taxon>Betaproteobacteria</taxon>
        <taxon>Rhodocyclales</taxon>
        <taxon>Zoogloeaceae</taxon>
        <taxon>Pseudothauera</taxon>
    </lineage>
</organism>
<dbReference type="PANTHER" id="PTHR30273:SF2">
    <property type="entry name" value="PROTEIN FECR"/>
    <property type="match status" value="1"/>
</dbReference>
<dbReference type="Proteomes" id="UP000308430">
    <property type="component" value="Unassembled WGS sequence"/>
</dbReference>
<comment type="caution">
    <text evidence="3">The sequence shown here is derived from an EMBL/GenBank/DDBJ whole genome shotgun (WGS) entry which is preliminary data.</text>
</comment>
<sequence length="335" mass="36133">MNHPAESLLGRQPDGIPALDPAVVEQAIAWHVALLSGSADDAQRAACLAWRQADETHECAWQRIASLGQGMRAASGEVAPPLARYLLRSAAGGARRIVLKSFAGLGLLGGGVLLANELRLHDAIGADHRTATGEQRWITLADGTRILLNTATSIDVRYGAELRQIRLRSGEILVETAPDAARRPFLVSTAHGDVLPVGTRFSVRQDQGDGPIAVAVFDGTVEIRPAHGAALRLHAGQQSAFTAQGTVPAHLLHAGQEAWRDGMLVVERMPLPDFIAELERYRPGRLSCDPAVAHLRVSGAFPLHAPDEVLALLAETLPIRIEHFTRYWVTVRLRT</sequence>
<proteinExistence type="predicted"/>
<evidence type="ECO:0000313" key="4">
    <source>
        <dbReference type="Proteomes" id="UP000308430"/>
    </source>
</evidence>
<dbReference type="InterPro" id="IPR012373">
    <property type="entry name" value="Ferrdict_sens_TM"/>
</dbReference>
<dbReference type="GO" id="GO:0016989">
    <property type="term" value="F:sigma factor antagonist activity"/>
    <property type="evidence" value="ECO:0007669"/>
    <property type="project" value="TreeGrafter"/>
</dbReference>
<dbReference type="PIRSF" id="PIRSF018266">
    <property type="entry name" value="FecR"/>
    <property type="match status" value="1"/>
</dbReference>
<protein>
    <submittedName>
        <fullName evidence="3">DUF4880 domain-containing protein</fullName>
    </submittedName>
</protein>
<dbReference type="RefSeq" id="WP_136349476.1">
    <property type="nucleotide sequence ID" value="NZ_SSOC01000006.1"/>
</dbReference>
<name>A0A4S4AU12_9RHOO</name>
<evidence type="ECO:0000259" key="1">
    <source>
        <dbReference type="Pfam" id="PF04773"/>
    </source>
</evidence>
<accession>A0A4S4AU12</accession>
<evidence type="ECO:0000313" key="3">
    <source>
        <dbReference type="EMBL" id="THF62996.1"/>
    </source>
</evidence>
<evidence type="ECO:0000259" key="2">
    <source>
        <dbReference type="Pfam" id="PF16220"/>
    </source>
</evidence>
<feature type="domain" description="FecR N-terminal" evidence="2">
    <location>
        <begin position="25"/>
        <end position="67"/>
    </location>
</feature>
<gene>
    <name evidence="3" type="ORF">E6C76_17200</name>
</gene>
<keyword evidence="4" id="KW-1185">Reference proteome</keyword>
<dbReference type="OrthoDB" id="1100567at2"/>
<dbReference type="InterPro" id="IPR006860">
    <property type="entry name" value="FecR"/>
</dbReference>
<dbReference type="Pfam" id="PF04773">
    <property type="entry name" value="FecR"/>
    <property type="match status" value="1"/>
</dbReference>
<dbReference type="AlphaFoldDB" id="A0A4S4AU12"/>
<dbReference type="EMBL" id="SSOC01000006">
    <property type="protein sequence ID" value="THF62996.1"/>
    <property type="molecule type" value="Genomic_DNA"/>
</dbReference>
<reference evidence="3 4" key="1">
    <citation type="submission" date="2019-04" db="EMBL/GenBank/DDBJ databases">
        <title>Azoarcus nasutitermitis sp. nov. isolated from termite nest.</title>
        <authorList>
            <person name="Lin S.-Y."/>
            <person name="Hameed A."/>
            <person name="Hsu Y.-H."/>
            <person name="Young C.-C."/>
        </authorList>
    </citation>
    <scope>NUCLEOTIDE SEQUENCE [LARGE SCALE GENOMIC DNA]</scope>
    <source>
        <strain evidence="3 4">CC-YHH838</strain>
    </source>
</reference>